<dbReference type="EMBL" id="KV875100">
    <property type="protein sequence ID" value="OIW26530.1"/>
    <property type="molecule type" value="Genomic_DNA"/>
</dbReference>
<dbReference type="InParanoid" id="A0A1J7JFZ8"/>
<dbReference type="AlphaFoldDB" id="A0A1J7JFZ8"/>
<reference evidence="1 2" key="1">
    <citation type="submission" date="2016-10" db="EMBL/GenBank/DDBJ databases">
        <title>Draft genome sequence of Coniochaeta ligniaria NRRL30616, a lignocellulolytic fungus for bioabatement of inhibitors in plant biomass hydrolysates.</title>
        <authorList>
            <consortium name="DOE Joint Genome Institute"/>
            <person name="Jimenez D.J."/>
            <person name="Hector R.E."/>
            <person name="Riley R."/>
            <person name="Sun H."/>
            <person name="Grigoriev I.V."/>
            <person name="Van Elsas J.D."/>
            <person name="Nichols N.N."/>
        </authorList>
    </citation>
    <scope>NUCLEOTIDE SEQUENCE [LARGE SCALE GENOMIC DNA]</scope>
    <source>
        <strain evidence="1 2">NRRL 30616</strain>
    </source>
</reference>
<proteinExistence type="predicted"/>
<dbReference type="Proteomes" id="UP000182658">
    <property type="component" value="Unassembled WGS sequence"/>
</dbReference>
<accession>A0A1J7JFZ8</accession>
<evidence type="ECO:0000313" key="2">
    <source>
        <dbReference type="Proteomes" id="UP000182658"/>
    </source>
</evidence>
<organism evidence="1 2">
    <name type="scientific">Coniochaeta ligniaria NRRL 30616</name>
    <dbReference type="NCBI Taxonomy" id="1408157"/>
    <lineage>
        <taxon>Eukaryota</taxon>
        <taxon>Fungi</taxon>
        <taxon>Dikarya</taxon>
        <taxon>Ascomycota</taxon>
        <taxon>Pezizomycotina</taxon>
        <taxon>Sordariomycetes</taxon>
        <taxon>Sordariomycetidae</taxon>
        <taxon>Coniochaetales</taxon>
        <taxon>Coniochaetaceae</taxon>
        <taxon>Coniochaeta</taxon>
    </lineage>
</organism>
<gene>
    <name evidence="1" type="ORF">CONLIGDRAFT_683504</name>
</gene>
<keyword evidence="2" id="KW-1185">Reference proteome</keyword>
<protein>
    <submittedName>
        <fullName evidence="1">Uncharacterized protein</fullName>
    </submittedName>
</protein>
<name>A0A1J7JFZ8_9PEZI</name>
<evidence type="ECO:0000313" key="1">
    <source>
        <dbReference type="EMBL" id="OIW26530.1"/>
    </source>
</evidence>
<sequence length="147" mass="15984">MNLHILTQTALEGLVSDISSIHASISPIQRVLAALFNAGMVPEGQVHSYCSELWVVSSAHVFPDLNTVVVRPSAALCTAPIIDYRNVVGSTVIFQPEYGTVPRWWPPSFGFLEAILQPPLCWKQASTFDVAPARGIPGYAQNSDPRP</sequence>